<organism evidence="1 2">
    <name type="scientific">Pedobacter cryoconitis</name>
    <dbReference type="NCBI Taxonomy" id="188932"/>
    <lineage>
        <taxon>Bacteria</taxon>
        <taxon>Pseudomonadati</taxon>
        <taxon>Bacteroidota</taxon>
        <taxon>Sphingobacteriia</taxon>
        <taxon>Sphingobacteriales</taxon>
        <taxon>Sphingobacteriaceae</taxon>
        <taxon>Pedobacter</taxon>
    </lineage>
</organism>
<dbReference type="Proteomes" id="UP000249754">
    <property type="component" value="Unassembled WGS sequence"/>
</dbReference>
<proteinExistence type="predicted"/>
<protein>
    <submittedName>
        <fullName evidence="1">Uncharacterized protein</fullName>
    </submittedName>
</protein>
<accession>A0A327SNF8</accession>
<evidence type="ECO:0000313" key="1">
    <source>
        <dbReference type="EMBL" id="RAJ29093.1"/>
    </source>
</evidence>
<dbReference type="EMBL" id="QLLR01000015">
    <property type="protein sequence ID" value="RAJ29093.1"/>
    <property type="molecule type" value="Genomic_DNA"/>
</dbReference>
<gene>
    <name evidence="1" type="ORF">LY11_02985</name>
</gene>
<sequence length="72" mass="7450">MNNLRLIKVNFAAAEVLTREQLKQIGGGGPQCGSYPNCNTNPCVAMSGPCINKPGTCGRTSATQSCTCAVVC</sequence>
<name>A0A327SNF8_9SPHI</name>
<reference evidence="1 2" key="1">
    <citation type="submission" date="2018-06" db="EMBL/GenBank/DDBJ databases">
        <title>Genomic Encyclopedia of Archaeal and Bacterial Type Strains, Phase II (KMG-II): from individual species to whole genera.</title>
        <authorList>
            <person name="Goeker M."/>
        </authorList>
    </citation>
    <scope>NUCLEOTIDE SEQUENCE [LARGE SCALE GENOMIC DNA]</scope>
    <source>
        <strain evidence="1 2">DSM 14825</strain>
    </source>
</reference>
<evidence type="ECO:0000313" key="2">
    <source>
        <dbReference type="Proteomes" id="UP000249754"/>
    </source>
</evidence>
<dbReference type="AlphaFoldDB" id="A0A327SNF8"/>
<comment type="caution">
    <text evidence="1">The sequence shown here is derived from an EMBL/GenBank/DDBJ whole genome shotgun (WGS) entry which is preliminary data.</text>
</comment>